<dbReference type="AlphaFoldDB" id="A0A656AJZ9"/>
<proteinExistence type="predicted"/>
<accession>A0A656AJZ9</accession>
<protein>
    <submittedName>
        <fullName evidence="1">Uncharacterized protein</fullName>
    </submittedName>
</protein>
<name>A0A656AJZ9_VIBCL</name>
<dbReference type="Proteomes" id="UP000041770">
    <property type="component" value="Unassembled WGS sequence"/>
</dbReference>
<gene>
    <name evidence="1" type="ORF">ERS013200_00034</name>
</gene>
<dbReference type="EMBL" id="CWQY01000001">
    <property type="protein sequence ID" value="CSB92109.1"/>
    <property type="molecule type" value="Genomic_DNA"/>
</dbReference>
<sequence length="57" mass="6903">MWNERLSAKAWVHRHQQNQIDFIHDVIEMVQRCRWVQYHARLTAALFDELQSAVNVL</sequence>
<reference evidence="1 2" key="1">
    <citation type="submission" date="2015-07" db="EMBL/GenBank/DDBJ databases">
        <authorList>
            <consortium name="Pathogen Informatics"/>
        </authorList>
    </citation>
    <scope>NUCLEOTIDE SEQUENCE [LARGE SCALE GENOMIC DNA]</scope>
    <source>
        <strain evidence="1 2">A316</strain>
    </source>
</reference>
<evidence type="ECO:0000313" key="2">
    <source>
        <dbReference type="Proteomes" id="UP000041770"/>
    </source>
</evidence>
<organism evidence="1 2">
    <name type="scientific">Vibrio cholerae</name>
    <dbReference type="NCBI Taxonomy" id="666"/>
    <lineage>
        <taxon>Bacteria</taxon>
        <taxon>Pseudomonadati</taxon>
        <taxon>Pseudomonadota</taxon>
        <taxon>Gammaproteobacteria</taxon>
        <taxon>Vibrionales</taxon>
        <taxon>Vibrionaceae</taxon>
        <taxon>Vibrio</taxon>
    </lineage>
</organism>
<evidence type="ECO:0000313" key="1">
    <source>
        <dbReference type="EMBL" id="CSB92109.1"/>
    </source>
</evidence>